<geneLocation type="plasmid" evidence="2">
    <name>pmppla107</name>
</geneLocation>
<dbReference type="AlphaFoldDB" id="A0AAD0PWK6"/>
<dbReference type="Proteomes" id="UP000006426">
    <property type="component" value="Plasmid pmppla107"/>
</dbReference>
<dbReference type="CDD" id="cd18873">
    <property type="entry name" value="NUDIX_NadM_like"/>
    <property type="match status" value="1"/>
</dbReference>
<sequence length="233" mass="26432">MLHNPILTIDTVIFHWDGESLNVMLEKREKEPFKDTWALPGGFVHTNEDKCLGSARDRILKEKGGIKPPYFEKVDSIGSPDRDPRGWAVSVIYLGILKAEDRRPRRADKNIMFANVHAVMKGQYDLAFDHVKIVELAFLRLAVRCGYSAIPLWFMPKEFTIRQLLDIHEVLMGSPPNKPSVLKRYVESGTIEAIIDPETNQPKKVSRPAGPRATIYRHNLKEPVNFAGVMGTT</sequence>
<proteinExistence type="predicted"/>
<reference evidence="1 2" key="1">
    <citation type="journal article" date="2011" name="PLoS Pathog.">
        <title>Dynamic evolution of pathogenicity revealed by sequencing and comparative genomics of 19 Pseudomonas syringae isolates.</title>
        <authorList>
            <person name="Baltrus D.A."/>
            <person name="Nishimura M.T."/>
            <person name="Romanchuk A."/>
            <person name="Chang J.H."/>
            <person name="Mukhtar M.S."/>
            <person name="Cherkis K."/>
            <person name="Roach J."/>
            <person name="Grant S.R."/>
            <person name="Jones C.D."/>
            <person name="Dangl J.L."/>
        </authorList>
    </citation>
    <scope>NUCLEOTIDE SEQUENCE [LARGE SCALE GENOMIC DNA]</scope>
    <source>
        <strain evidence="1 2">M301315</strain>
    </source>
</reference>
<dbReference type="Gene3D" id="3.90.79.10">
    <property type="entry name" value="Nucleoside Triphosphate Pyrophosphohydrolase"/>
    <property type="match status" value="1"/>
</dbReference>
<evidence type="ECO:0000313" key="2">
    <source>
        <dbReference type="Proteomes" id="UP000006426"/>
    </source>
</evidence>
<name>A0AAD0PWK6_PSEAV</name>
<organism evidence="1 2">
    <name type="scientific">Pseudomonas amygdali pv. lachrymans str. M301315</name>
    <dbReference type="NCBI Taxonomy" id="629260"/>
    <lineage>
        <taxon>Bacteria</taxon>
        <taxon>Pseudomonadati</taxon>
        <taxon>Pseudomonadota</taxon>
        <taxon>Gammaproteobacteria</taxon>
        <taxon>Pseudomonadales</taxon>
        <taxon>Pseudomonadaceae</taxon>
        <taxon>Pseudomonas</taxon>
        <taxon>Pseudomonas amygdali</taxon>
    </lineage>
</organism>
<dbReference type="GeneID" id="39474102"/>
<dbReference type="Gene3D" id="1.10.10.10">
    <property type="entry name" value="Winged helix-like DNA-binding domain superfamily/Winged helix DNA-binding domain"/>
    <property type="match status" value="1"/>
</dbReference>
<dbReference type="PANTHER" id="PTHR43736:SF4">
    <property type="entry name" value="SLR1690 PROTEIN"/>
    <property type="match status" value="1"/>
</dbReference>
<evidence type="ECO:0000313" key="1">
    <source>
        <dbReference type="EMBL" id="AXH60089.1"/>
    </source>
</evidence>
<dbReference type="RefSeq" id="WP_005742828.1">
    <property type="nucleotide sequence ID" value="NZ_CP031226.1"/>
</dbReference>
<dbReference type="InterPro" id="IPR015797">
    <property type="entry name" value="NUDIX_hydrolase-like_dom_sf"/>
</dbReference>
<protein>
    <submittedName>
        <fullName evidence="1">DNA mismatch repair protein MutT</fullName>
    </submittedName>
</protein>
<dbReference type="InterPro" id="IPR036388">
    <property type="entry name" value="WH-like_DNA-bd_sf"/>
</dbReference>
<dbReference type="PANTHER" id="PTHR43736">
    <property type="entry name" value="ADP-RIBOSE PYROPHOSPHATASE"/>
    <property type="match status" value="1"/>
</dbReference>
<keyword evidence="1" id="KW-0614">Plasmid</keyword>
<gene>
    <name evidence="1" type="ORF">PLA107_033295</name>
</gene>
<dbReference type="EMBL" id="CP031226">
    <property type="protein sequence ID" value="AXH60089.1"/>
    <property type="molecule type" value="Genomic_DNA"/>
</dbReference>
<dbReference type="SUPFAM" id="SSF55811">
    <property type="entry name" value="Nudix"/>
    <property type="match status" value="1"/>
</dbReference>
<accession>A0AAD0PWK6</accession>